<dbReference type="Proteomes" id="UP000034980">
    <property type="component" value="Unassembled WGS sequence"/>
</dbReference>
<organism evidence="1 2">
    <name type="scientific">Tannerella sp. oral taxon BU063 isolate Cell 8/11</name>
    <dbReference type="NCBI Taxonomy" id="1411915"/>
    <lineage>
        <taxon>Bacteria</taxon>
        <taxon>Pseudomonadati</taxon>
        <taxon>Bacteroidota</taxon>
        <taxon>Bacteroidia</taxon>
        <taxon>Bacteroidales</taxon>
        <taxon>Tannerellaceae</taxon>
        <taxon>Tannerella</taxon>
    </lineage>
</organism>
<evidence type="ECO:0008006" key="3">
    <source>
        <dbReference type="Google" id="ProtNLM"/>
    </source>
</evidence>
<proteinExistence type="predicted"/>
<dbReference type="AlphaFoldDB" id="W2D3L2"/>
<protein>
    <recommendedName>
        <fullName evidence="3">GNAT family N-acetyltransferase</fullName>
    </recommendedName>
</protein>
<name>W2D3L2_9BACT</name>
<reference evidence="1 2" key="1">
    <citation type="submission" date="2013-11" db="EMBL/GenBank/DDBJ databases">
        <title>Single cell genomics of uncultured Tannerella BU063 (oral taxon 286).</title>
        <authorList>
            <person name="Beall C.J."/>
            <person name="Campbell A.G."/>
            <person name="Griffen A.L."/>
            <person name="Podar M."/>
            <person name="Leys E.J."/>
        </authorList>
    </citation>
    <scope>NUCLEOTIDE SEQUENCE [LARGE SCALE GENOMIC DNA]</scope>
    <source>
        <strain evidence="1">Cell 8/11</strain>
    </source>
</reference>
<dbReference type="EMBL" id="AYYF01000680">
    <property type="protein sequence ID" value="ETK13272.1"/>
    <property type="molecule type" value="Genomic_DNA"/>
</dbReference>
<dbReference type="Gene3D" id="3.40.630.30">
    <property type="match status" value="1"/>
</dbReference>
<dbReference type="SUPFAM" id="SSF55729">
    <property type="entry name" value="Acyl-CoA N-acyltransferases (Nat)"/>
    <property type="match status" value="1"/>
</dbReference>
<evidence type="ECO:0000313" key="1">
    <source>
        <dbReference type="EMBL" id="ETK13272.1"/>
    </source>
</evidence>
<evidence type="ECO:0000313" key="2">
    <source>
        <dbReference type="Proteomes" id="UP000034980"/>
    </source>
</evidence>
<comment type="caution">
    <text evidence="1">The sequence shown here is derived from an EMBL/GenBank/DDBJ whole genome shotgun (WGS) entry which is preliminary data.</text>
</comment>
<feature type="non-terminal residue" evidence="1">
    <location>
        <position position="117"/>
    </location>
</feature>
<gene>
    <name evidence="1" type="ORF">T235_03630</name>
</gene>
<sequence length="117" mass="13007">MNTSLTIRSANADDLDAILSLFDTARRFMAANGNPSQWVEGYPNADIVRADIAHGNCYVCTPADRQTIVGTFVFILGEEPTYRLIEQGHWHADRPYGTIHRMTSDGHTHGIARATFD</sequence>
<accession>W2D3L2</accession>
<dbReference type="InterPro" id="IPR016181">
    <property type="entry name" value="Acyl_CoA_acyltransferase"/>
</dbReference>